<proteinExistence type="inferred from homology"/>
<keyword evidence="2" id="KW-0812">Transmembrane</keyword>
<name>A0A844GUP9_9CHRO</name>
<organism evidence="4 5">
    <name type="scientific">Cyanobacterium aponinum 0216</name>
    <dbReference type="NCBI Taxonomy" id="2676140"/>
    <lineage>
        <taxon>Bacteria</taxon>
        <taxon>Bacillati</taxon>
        <taxon>Cyanobacteriota</taxon>
        <taxon>Cyanophyceae</taxon>
        <taxon>Oscillatoriophycideae</taxon>
        <taxon>Chroococcales</taxon>
        <taxon>Geminocystaceae</taxon>
        <taxon>Cyanobacterium</taxon>
    </lineage>
</organism>
<evidence type="ECO:0000256" key="1">
    <source>
        <dbReference type="ARBA" id="ARBA00009670"/>
    </source>
</evidence>
<feature type="domain" description="Protein kinase" evidence="3">
    <location>
        <begin position="156"/>
        <end position="522"/>
    </location>
</feature>
<dbReference type="PROSITE" id="PS50011">
    <property type="entry name" value="PROTEIN_KINASE_DOM"/>
    <property type="match status" value="1"/>
</dbReference>
<dbReference type="GO" id="GO:1901031">
    <property type="term" value="P:regulation of response to reactive oxygen species"/>
    <property type="evidence" value="ECO:0007669"/>
    <property type="project" value="TreeGrafter"/>
</dbReference>
<sequence>MSSAYSNTEKYLQSSPDFASVNVKPKLEKGKKTYRWNRSNYSRLRRRIDIWTFVLILLFKLWRNSKKWTYVNGYTEEKRSARRRIQAAWIRENLLELGPTFIKVGQLFSTRADIFPIEYVDELSKLQDRVPAFSFEQVRSIIEKDLGKPLEDLFLSVDPTPLAAASLGQVHKAQLKSGEEVVIKIQRPGLPQLFTIDLGILKQITRYFQNHPRWGKGRDWLGIYEECSRILWLETDYLNEGRNADTFRRNFRGANWVNVPKVYWRYTSPRVLTLEYMPGIKISHYEALEAAGLDRKILARLGAKAYLQQLLNDGFFHADPHPGNLAVAPDGALIFYDFGMMGHIKTNVKEKLIEMLFGITEKNADRVVSALVDLEALSVTDDPGPVRRSIQFMLDNFMDKPFEEQSINQISEDLFEIAYDQPFRFPATFTFVMRAFSTLEGVGKGLDPEFNFMEVAQPFALQIMSEFSNDGGKSLFDELSRQAVQVSNTALGLPRRLEDAIEKLERGDIRIRVRSQESDRLLRRIAGMQMATNYSLFVGALILSATILIVNGLWQIAIAVFVLSIFPSVSLFRLLRQLDRLDRKL</sequence>
<dbReference type="GO" id="GO:0016020">
    <property type="term" value="C:membrane"/>
    <property type="evidence" value="ECO:0007669"/>
    <property type="project" value="GOC"/>
</dbReference>
<dbReference type="GO" id="GO:0004672">
    <property type="term" value="F:protein kinase activity"/>
    <property type="evidence" value="ECO:0007669"/>
    <property type="project" value="InterPro"/>
</dbReference>
<evidence type="ECO:0000256" key="2">
    <source>
        <dbReference type="SAM" id="Phobius"/>
    </source>
</evidence>
<dbReference type="AlphaFoldDB" id="A0A844GUP9"/>
<keyword evidence="4" id="KW-0418">Kinase</keyword>
<keyword evidence="4" id="KW-0808">Transferase</keyword>
<protein>
    <submittedName>
        <fullName evidence="4">AarF/ABC1/UbiB kinase family protein</fullName>
    </submittedName>
</protein>
<dbReference type="Proteomes" id="UP000437131">
    <property type="component" value="Unassembled WGS sequence"/>
</dbReference>
<dbReference type="SUPFAM" id="SSF56112">
    <property type="entry name" value="Protein kinase-like (PK-like)"/>
    <property type="match status" value="1"/>
</dbReference>
<reference evidence="4 5" key="1">
    <citation type="submission" date="2019-11" db="EMBL/GenBank/DDBJ databases">
        <title>Isolation of a new High Light Tolerant Cyanobacteria.</title>
        <authorList>
            <person name="Dobson Z."/>
            <person name="Vaughn N."/>
            <person name="Vaughn M."/>
            <person name="Fromme P."/>
            <person name="Mazor Y."/>
        </authorList>
    </citation>
    <scope>NUCLEOTIDE SEQUENCE [LARGE SCALE GENOMIC DNA]</scope>
    <source>
        <strain evidence="4 5">0216</strain>
    </source>
</reference>
<comment type="caution">
    <text evidence="4">The sequence shown here is derived from an EMBL/GenBank/DDBJ whole genome shotgun (WGS) entry which is preliminary data.</text>
</comment>
<dbReference type="GO" id="GO:0005524">
    <property type="term" value="F:ATP binding"/>
    <property type="evidence" value="ECO:0007669"/>
    <property type="project" value="InterPro"/>
</dbReference>
<feature type="transmembrane region" description="Helical" evidence="2">
    <location>
        <begin position="556"/>
        <end position="575"/>
    </location>
</feature>
<dbReference type="EMBL" id="WMIA01000006">
    <property type="protein sequence ID" value="MTF38568.1"/>
    <property type="molecule type" value="Genomic_DNA"/>
</dbReference>
<evidence type="ECO:0000259" key="3">
    <source>
        <dbReference type="PROSITE" id="PS50011"/>
    </source>
</evidence>
<dbReference type="Pfam" id="PF03109">
    <property type="entry name" value="ABC1"/>
    <property type="match status" value="1"/>
</dbReference>
<keyword evidence="2" id="KW-0472">Membrane</keyword>
<gene>
    <name evidence="4" type="ORF">GGC33_06485</name>
</gene>
<keyword evidence="2" id="KW-1133">Transmembrane helix</keyword>
<dbReference type="InterPro" id="IPR050154">
    <property type="entry name" value="UbiB_kinase"/>
</dbReference>
<dbReference type="InterPro" id="IPR011009">
    <property type="entry name" value="Kinase-like_dom_sf"/>
</dbReference>
<evidence type="ECO:0000313" key="5">
    <source>
        <dbReference type="Proteomes" id="UP000437131"/>
    </source>
</evidence>
<dbReference type="GO" id="GO:0046467">
    <property type="term" value="P:membrane lipid biosynthetic process"/>
    <property type="evidence" value="ECO:0007669"/>
    <property type="project" value="TreeGrafter"/>
</dbReference>
<dbReference type="InterPro" id="IPR004147">
    <property type="entry name" value="ABC1_dom"/>
</dbReference>
<dbReference type="PANTHER" id="PTHR10566:SF113">
    <property type="entry name" value="PROTEIN ACTIVITY OF BC1 COMPLEX KINASE 7, CHLOROPLASTIC"/>
    <property type="match status" value="1"/>
</dbReference>
<dbReference type="PANTHER" id="PTHR10566">
    <property type="entry name" value="CHAPERONE-ACTIVITY OF BC1 COMPLEX CABC1 -RELATED"/>
    <property type="match status" value="1"/>
</dbReference>
<dbReference type="CDD" id="cd05121">
    <property type="entry name" value="ABC1_ADCK3-like"/>
    <property type="match status" value="1"/>
</dbReference>
<feature type="transmembrane region" description="Helical" evidence="2">
    <location>
        <begin position="531"/>
        <end position="550"/>
    </location>
</feature>
<dbReference type="InterPro" id="IPR000719">
    <property type="entry name" value="Prot_kinase_dom"/>
</dbReference>
<accession>A0A844GUP9</accession>
<evidence type="ECO:0000313" key="4">
    <source>
        <dbReference type="EMBL" id="MTF38568.1"/>
    </source>
</evidence>
<comment type="similarity">
    <text evidence="1">Belongs to the protein kinase superfamily. ADCK protein kinase family.</text>
</comment>